<reference evidence="4" key="2">
    <citation type="journal article" date="2023" name="IMA Fungus">
        <title>Comparative genomic study of the Penicillium genus elucidates a diverse pangenome and 15 lateral gene transfer events.</title>
        <authorList>
            <person name="Petersen C."/>
            <person name="Sorensen T."/>
            <person name="Nielsen M.R."/>
            <person name="Sondergaard T.E."/>
            <person name="Sorensen J.L."/>
            <person name="Fitzpatrick D.A."/>
            <person name="Frisvad J.C."/>
            <person name="Nielsen K.L."/>
        </authorList>
    </citation>
    <scope>NUCLEOTIDE SEQUENCE</scope>
    <source>
        <strain evidence="4">IBT 21472</strain>
    </source>
</reference>
<evidence type="ECO:0008006" key="6">
    <source>
        <dbReference type="Google" id="ProtNLM"/>
    </source>
</evidence>
<comment type="caution">
    <text evidence="4">The sequence shown here is derived from an EMBL/GenBank/DDBJ whole genome shotgun (WGS) entry which is preliminary data.</text>
</comment>
<dbReference type="GO" id="GO:0031097">
    <property type="term" value="C:medial cortex"/>
    <property type="evidence" value="ECO:0007669"/>
    <property type="project" value="TreeGrafter"/>
</dbReference>
<dbReference type="GO" id="GO:0097320">
    <property type="term" value="P:plasma membrane tubulation"/>
    <property type="evidence" value="ECO:0007669"/>
    <property type="project" value="TreeGrafter"/>
</dbReference>
<dbReference type="SUPFAM" id="SSF50044">
    <property type="entry name" value="SH3-domain"/>
    <property type="match status" value="1"/>
</dbReference>
<evidence type="ECO:0000313" key="5">
    <source>
        <dbReference type="Proteomes" id="UP001147746"/>
    </source>
</evidence>
<dbReference type="GO" id="GO:0008289">
    <property type="term" value="F:lipid binding"/>
    <property type="evidence" value="ECO:0007669"/>
    <property type="project" value="TreeGrafter"/>
</dbReference>
<evidence type="ECO:0000256" key="3">
    <source>
        <dbReference type="SAM" id="MobiDB-lite"/>
    </source>
</evidence>
<dbReference type="Pfam" id="PF03114">
    <property type="entry name" value="BAR"/>
    <property type="match status" value="1"/>
</dbReference>
<feature type="compositionally biased region" description="Pro residues" evidence="3">
    <location>
        <begin position="378"/>
        <end position="388"/>
    </location>
</feature>
<dbReference type="SMART" id="SM00326">
    <property type="entry name" value="SH3"/>
    <property type="match status" value="1"/>
</dbReference>
<dbReference type="AlphaFoldDB" id="A0A9W9U7A2"/>
<dbReference type="PROSITE" id="PS51021">
    <property type="entry name" value="BAR"/>
    <property type="match status" value="1"/>
</dbReference>
<organism evidence="4 5">
    <name type="scientific">Penicillium atrosanguineum</name>
    <dbReference type="NCBI Taxonomy" id="1132637"/>
    <lineage>
        <taxon>Eukaryota</taxon>
        <taxon>Fungi</taxon>
        <taxon>Dikarya</taxon>
        <taxon>Ascomycota</taxon>
        <taxon>Pezizomycotina</taxon>
        <taxon>Eurotiomycetes</taxon>
        <taxon>Eurotiomycetidae</taxon>
        <taxon>Eurotiales</taxon>
        <taxon>Aspergillaceae</taxon>
        <taxon>Penicillium</taxon>
    </lineage>
</organism>
<dbReference type="GO" id="GO:0030479">
    <property type="term" value="C:actin cortical patch"/>
    <property type="evidence" value="ECO:0007669"/>
    <property type="project" value="TreeGrafter"/>
</dbReference>
<dbReference type="GO" id="GO:1990528">
    <property type="term" value="C:Rvs161p-Rvs167p complex"/>
    <property type="evidence" value="ECO:0007669"/>
    <property type="project" value="TreeGrafter"/>
</dbReference>
<dbReference type="SUPFAM" id="SSF103657">
    <property type="entry name" value="BAR/IMD domain-like"/>
    <property type="match status" value="1"/>
</dbReference>
<dbReference type="EMBL" id="JAPZBO010000002">
    <property type="protein sequence ID" value="KAJ5323450.1"/>
    <property type="molecule type" value="Genomic_DNA"/>
</dbReference>
<evidence type="ECO:0000256" key="1">
    <source>
        <dbReference type="ARBA" id="ARBA00022443"/>
    </source>
</evidence>
<sequence length="496" mass="55273">MQSMQRKFGRMTTKRSADDSQVAVLLKDLEDADNLLTKIVDSTKAWRDAWVSIATFQSRMIDEFDGLYAPIVGSSETETFRRPVDTNPALLARTNRLRREYDELRGDLQQELDTVETRITQPAEDAKNYIIPVKKTIKKRNDKKSDFERYQSKVDSLMTKGKRNDRDNANLAKANSDFAVAKEAYVAADDDLRRRLPTLISLLFSLAPYFLRAQVEIQNRMLAHYYTVLHTYCEEEGLPSPSPPMDQVIQEYELANNQAKDDIESLNCLAQGKAIRQSDPNNPENKRPSVGSKRPSLTSRPSLASIKSHASSTSGFSISAARKPSFAPPMPGNKPCGTEYRSVSPTSSYMTARGSVSLASSSGTSPLPSGDDYYEPSMPAPSPMPSPYHQPVSHVPVSMSPAGPKIDHMQYTTNLRNPSTQDITSAIAAKKKRPPPPPRGASFVTALYDFNGHQNGDLVFHEGDRIKIVTKTQSTDDWWEGELRGKKGQFPANYVE</sequence>
<dbReference type="GO" id="GO:0051666">
    <property type="term" value="P:actin cortical patch localization"/>
    <property type="evidence" value="ECO:0007669"/>
    <property type="project" value="InterPro"/>
</dbReference>
<keyword evidence="1 2" id="KW-0728">SH3 domain</keyword>
<dbReference type="PROSITE" id="PS50002">
    <property type="entry name" value="SH3"/>
    <property type="match status" value="1"/>
</dbReference>
<dbReference type="Pfam" id="PF00018">
    <property type="entry name" value="SH3_1"/>
    <property type="match status" value="1"/>
</dbReference>
<name>A0A9W9U7A2_9EURO</name>
<dbReference type="InterPro" id="IPR036028">
    <property type="entry name" value="SH3-like_dom_sf"/>
</dbReference>
<evidence type="ECO:0000313" key="4">
    <source>
        <dbReference type="EMBL" id="KAJ5323450.1"/>
    </source>
</evidence>
<feature type="region of interest" description="Disordered" evidence="3">
    <location>
        <begin position="274"/>
        <end position="389"/>
    </location>
</feature>
<dbReference type="OrthoDB" id="10255128at2759"/>
<dbReference type="InterPro" id="IPR004148">
    <property type="entry name" value="BAR_dom"/>
</dbReference>
<protein>
    <recommendedName>
        <fullName evidence="6">SH3 domain-containing protein</fullName>
    </recommendedName>
</protein>
<dbReference type="FunFam" id="2.30.30.40:FF:000100">
    <property type="entry name" value="SH3 domain-containing YSC84-like protein 1"/>
    <property type="match status" value="1"/>
</dbReference>
<dbReference type="InterPro" id="IPR001452">
    <property type="entry name" value="SH3_domain"/>
</dbReference>
<dbReference type="GO" id="GO:0043332">
    <property type="term" value="C:mating projection tip"/>
    <property type="evidence" value="ECO:0007669"/>
    <property type="project" value="TreeGrafter"/>
</dbReference>
<dbReference type="Gene3D" id="1.20.1270.60">
    <property type="entry name" value="Arfaptin homology (AH) domain/BAR domain"/>
    <property type="match status" value="1"/>
</dbReference>
<reference evidence="4" key="1">
    <citation type="submission" date="2022-12" db="EMBL/GenBank/DDBJ databases">
        <authorList>
            <person name="Petersen C."/>
        </authorList>
    </citation>
    <scope>NUCLEOTIDE SEQUENCE</scope>
    <source>
        <strain evidence="4">IBT 21472</strain>
    </source>
</reference>
<keyword evidence="5" id="KW-1185">Reference proteome</keyword>
<feature type="compositionally biased region" description="Low complexity" evidence="3">
    <location>
        <begin position="351"/>
        <end position="369"/>
    </location>
</feature>
<accession>A0A9W9U7A2</accession>
<feature type="compositionally biased region" description="Polar residues" evidence="3">
    <location>
        <begin position="341"/>
        <end position="350"/>
    </location>
</feature>
<dbReference type="Proteomes" id="UP001147746">
    <property type="component" value="Unassembled WGS sequence"/>
</dbReference>
<dbReference type="InterPro" id="IPR046982">
    <property type="entry name" value="BIN3/RVS161-like"/>
</dbReference>
<dbReference type="GO" id="GO:0006897">
    <property type="term" value="P:endocytosis"/>
    <property type="evidence" value="ECO:0007669"/>
    <property type="project" value="InterPro"/>
</dbReference>
<proteinExistence type="predicted"/>
<dbReference type="PRINTS" id="PR00452">
    <property type="entry name" value="SH3DOMAIN"/>
</dbReference>
<dbReference type="PANTHER" id="PTHR47174:SF2">
    <property type="entry name" value="SH3 DOMAIN SIGNALLING PROTEIN (AFU_ORTHOLOGUE AFUA_5G07670)"/>
    <property type="match status" value="1"/>
</dbReference>
<evidence type="ECO:0000256" key="2">
    <source>
        <dbReference type="PROSITE-ProRule" id="PRU00192"/>
    </source>
</evidence>
<dbReference type="CDD" id="cd07599">
    <property type="entry name" value="BAR_Rvs167p"/>
    <property type="match status" value="1"/>
</dbReference>
<dbReference type="InterPro" id="IPR027267">
    <property type="entry name" value="AH/BAR_dom_sf"/>
</dbReference>
<dbReference type="Gene3D" id="2.30.30.40">
    <property type="entry name" value="SH3 Domains"/>
    <property type="match status" value="1"/>
</dbReference>
<dbReference type="PANTHER" id="PTHR47174">
    <property type="entry name" value="BRIDGING INTEGRATOR 3"/>
    <property type="match status" value="1"/>
</dbReference>
<gene>
    <name evidence="4" type="ORF">N7476_002050</name>
</gene>
<feature type="compositionally biased region" description="Polar residues" evidence="3">
    <location>
        <begin position="308"/>
        <end position="317"/>
    </location>
</feature>